<dbReference type="InterPro" id="IPR036390">
    <property type="entry name" value="WH_DNA-bd_sf"/>
</dbReference>
<dbReference type="EMBL" id="JAHVJA010000001">
    <property type="protein sequence ID" value="MBY6138093.1"/>
    <property type="molecule type" value="Genomic_DNA"/>
</dbReference>
<evidence type="ECO:0000256" key="2">
    <source>
        <dbReference type="ARBA" id="ARBA00023015"/>
    </source>
</evidence>
<feature type="domain" description="HTH lysR-type" evidence="5">
    <location>
        <begin position="1"/>
        <end position="59"/>
    </location>
</feature>
<evidence type="ECO:0000256" key="4">
    <source>
        <dbReference type="ARBA" id="ARBA00023163"/>
    </source>
</evidence>
<dbReference type="InterPro" id="IPR036388">
    <property type="entry name" value="WH-like_DNA-bd_sf"/>
</dbReference>
<dbReference type="CDD" id="cd08422">
    <property type="entry name" value="PBP2_CrgA_like"/>
    <property type="match status" value="1"/>
</dbReference>
<keyword evidence="2" id="KW-0805">Transcription regulation</keyword>
<comment type="caution">
    <text evidence="6">The sequence shown here is derived from an EMBL/GenBank/DDBJ whole genome shotgun (WGS) entry which is preliminary data.</text>
</comment>
<name>A0ABS7NA70_9RHOB</name>
<gene>
    <name evidence="6" type="ORF">KUV26_01460</name>
</gene>
<keyword evidence="3" id="KW-0238">DNA-binding</keyword>
<dbReference type="InterPro" id="IPR058163">
    <property type="entry name" value="LysR-type_TF_proteobact-type"/>
</dbReference>
<dbReference type="Gene3D" id="3.40.190.290">
    <property type="match status" value="1"/>
</dbReference>
<proteinExistence type="inferred from homology"/>
<accession>A0ABS7NA70</accession>
<reference evidence="6 7" key="1">
    <citation type="submission" date="2021-06" db="EMBL/GenBank/DDBJ databases">
        <title>50 bacteria genomes isolated from Dapeng, Shenzhen, China.</title>
        <authorList>
            <person name="Zheng W."/>
            <person name="Yu S."/>
            <person name="Huang Y."/>
        </authorList>
    </citation>
    <scope>NUCLEOTIDE SEQUENCE [LARGE SCALE GENOMIC DNA]</scope>
    <source>
        <strain evidence="6 7">DP1N14-2</strain>
    </source>
</reference>
<dbReference type="SUPFAM" id="SSF46785">
    <property type="entry name" value="Winged helix' DNA-binding domain"/>
    <property type="match status" value="1"/>
</dbReference>
<keyword evidence="4" id="KW-0804">Transcription</keyword>
<dbReference type="PRINTS" id="PR00039">
    <property type="entry name" value="HTHLYSR"/>
</dbReference>
<dbReference type="Proteomes" id="UP000766629">
    <property type="component" value="Unassembled WGS sequence"/>
</dbReference>
<evidence type="ECO:0000256" key="1">
    <source>
        <dbReference type="ARBA" id="ARBA00009437"/>
    </source>
</evidence>
<organism evidence="6 7">
    <name type="scientific">Leisingera daeponensis</name>
    <dbReference type="NCBI Taxonomy" id="405746"/>
    <lineage>
        <taxon>Bacteria</taxon>
        <taxon>Pseudomonadati</taxon>
        <taxon>Pseudomonadota</taxon>
        <taxon>Alphaproteobacteria</taxon>
        <taxon>Rhodobacterales</taxon>
        <taxon>Roseobacteraceae</taxon>
        <taxon>Leisingera</taxon>
    </lineage>
</organism>
<sequence length="311" mass="34570">MDKLTLLETFTIALDEGSLNRTAQRRGITQSAVSQQIKQLEALMGQQLLHRTARGIHATRAGALVNSHAQALLSGYNRMTAEVDALEGSVSGTFRISVNSFLGRSVIGPMLLDLNREHPDLNIVMRLEDRLVDVVREGYDLAIRTGKLGDTDGFGRKISTLETVLFATPDYLDREGRPETPEDLKRLKFIQHHEDQTRGFFPLRRGPLEYPAPVQVGFTADDPDLIMHAVSSGSGYTRAPRFMVEEQLASGEYEQVLPGYEAPLKDVFAVYPSRRAPDRRRDLTIEHTAARLDALHRNQTAELPAPSAITA</sequence>
<evidence type="ECO:0000256" key="3">
    <source>
        <dbReference type="ARBA" id="ARBA00023125"/>
    </source>
</evidence>
<dbReference type="Gene3D" id="1.10.10.10">
    <property type="entry name" value="Winged helix-like DNA-binding domain superfamily/Winged helix DNA-binding domain"/>
    <property type="match status" value="1"/>
</dbReference>
<dbReference type="PANTHER" id="PTHR30537">
    <property type="entry name" value="HTH-TYPE TRANSCRIPTIONAL REGULATOR"/>
    <property type="match status" value="1"/>
</dbReference>
<keyword evidence="7" id="KW-1185">Reference proteome</keyword>
<evidence type="ECO:0000259" key="5">
    <source>
        <dbReference type="PROSITE" id="PS50931"/>
    </source>
</evidence>
<dbReference type="Pfam" id="PF00126">
    <property type="entry name" value="HTH_1"/>
    <property type="match status" value="1"/>
</dbReference>
<comment type="similarity">
    <text evidence="1">Belongs to the LysR transcriptional regulatory family.</text>
</comment>
<dbReference type="SUPFAM" id="SSF53850">
    <property type="entry name" value="Periplasmic binding protein-like II"/>
    <property type="match status" value="1"/>
</dbReference>
<dbReference type="RefSeq" id="WP_222507088.1">
    <property type="nucleotide sequence ID" value="NZ_JAHVJA010000001.1"/>
</dbReference>
<dbReference type="Pfam" id="PF03466">
    <property type="entry name" value="LysR_substrate"/>
    <property type="match status" value="1"/>
</dbReference>
<dbReference type="PROSITE" id="PS50931">
    <property type="entry name" value="HTH_LYSR"/>
    <property type="match status" value="1"/>
</dbReference>
<protein>
    <submittedName>
        <fullName evidence="6">LysR family transcriptional regulator</fullName>
    </submittedName>
</protein>
<dbReference type="PANTHER" id="PTHR30537:SF5">
    <property type="entry name" value="HTH-TYPE TRANSCRIPTIONAL ACTIVATOR TTDR-RELATED"/>
    <property type="match status" value="1"/>
</dbReference>
<dbReference type="InterPro" id="IPR000847">
    <property type="entry name" value="LysR_HTH_N"/>
</dbReference>
<dbReference type="InterPro" id="IPR005119">
    <property type="entry name" value="LysR_subst-bd"/>
</dbReference>
<evidence type="ECO:0000313" key="6">
    <source>
        <dbReference type="EMBL" id="MBY6138093.1"/>
    </source>
</evidence>
<evidence type="ECO:0000313" key="7">
    <source>
        <dbReference type="Proteomes" id="UP000766629"/>
    </source>
</evidence>